<comment type="caution">
    <text evidence="3">The sequence shown here is derived from an EMBL/GenBank/DDBJ whole genome shotgun (WGS) entry which is preliminary data.</text>
</comment>
<sequence>MLIDEYRKHKNDLEKKNSLKRHIWKKIATNINNEESSSYTWDQIQNKWKSLLRTYKNVKDHNNETGRGRKNWQYFDLMDELLKGNPTVQPPVVINNGEITVCSGSQPSMSAEDSPRNTRSNTPESSNRKRKSSCDMSDLLNSILKQNKQQHEEEMVEKRRFNTLLEKLVNNILNKEQE</sequence>
<dbReference type="PANTHER" id="PTHR47595">
    <property type="entry name" value="HEAT SHOCK 70 KDA PROTEIN 14"/>
    <property type="match status" value="1"/>
</dbReference>
<dbReference type="InParanoid" id="A0A5N4B6S2"/>
<protein>
    <recommendedName>
        <fullName evidence="2">Myb/SANT-like DNA-binding domain-containing protein</fullName>
    </recommendedName>
</protein>
<evidence type="ECO:0000259" key="2">
    <source>
        <dbReference type="Pfam" id="PF13837"/>
    </source>
</evidence>
<accession>A0A5N4B6S2</accession>
<gene>
    <name evidence="3" type="ORF">PPYR_02269</name>
</gene>
<feature type="domain" description="Myb/SANT-like DNA-binding" evidence="2">
    <location>
        <begin position="2"/>
        <end position="81"/>
    </location>
</feature>
<evidence type="ECO:0000313" key="4">
    <source>
        <dbReference type="Proteomes" id="UP000327044"/>
    </source>
</evidence>
<organism evidence="3 4">
    <name type="scientific">Photinus pyralis</name>
    <name type="common">Common eastern firefly</name>
    <name type="synonym">Lampyris pyralis</name>
    <dbReference type="NCBI Taxonomy" id="7054"/>
    <lineage>
        <taxon>Eukaryota</taxon>
        <taxon>Metazoa</taxon>
        <taxon>Ecdysozoa</taxon>
        <taxon>Arthropoda</taxon>
        <taxon>Hexapoda</taxon>
        <taxon>Insecta</taxon>
        <taxon>Pterygota</taxon>
        <taxon>Neoptera</taxon>
        <taxon>Endopterygota</taxon>
        <taxon>Coleoptera</taxon>
        <taxon>Polyphaga</taxon>
        <taxon>Elateriformia</taxon>
        <taxon>Elateroidea</taxon>
        <taxon>Lampyridae</taxon>
        <taxon>Lampyrinae</taxon>
        <taxon>Photinus</taxon>
    </lineage>
</organism>
<dbReference type="AlphaFoldDB" id="A0A5N4B6S2"/>
<dbReference type="Proteomes" id="UP000327044">
    <property type="component" value="Unassembled WGS sequence"/>
</dbReference>
<keyword evidence="4" id="KW-1185">Reference proteome</keyword>
<evidence type="ECO:0000256" key="1">
    <source>
        <dbReference type="SAM" id="MobiDB-lite"/>
    </source>
</evidence>
<dbReference type="PANTHER" id="PTHR47595:SF1">
    <property type="entry name" value="MYB_SANT-LIKE DNA-BINDING DOMAIN-CONTAINING PROTEIN"/>
    <property type="match status" value="1"/>
</dbReference>
<feature type="compositionally biased region" description="Polar residues" evidence="1">
    <location>
        <begin position="103"/>
        <end position="125"/>
    </location>
</feature>
<dbReference type="Gene3D" id="1.10.10.60">
    <property type="entry name" value="Homeodomain-like"/>
    <property type="match status" value="1"/>
</dbReference>
<reference evidence="3 4" key="1">
    <citation type="journal article" date="2018" name="Elife">
        <title>Firefly genomes illuminate parallel origins of bioluminescence in beetles.</title>
        <authorList>
            <person name="Fallon T.R."/>
            <person name="Lower S.E."/>
            <person name="Chang C.H."/>
            <person name="Bessho-Uehara M."/>
            <person name="Martin G.J."/>
            <person name="Bewick A.J."/>
            <person name="Behringer M."/>
            <person name="Debat H.J."/>
            <person name="Wong I."/>
            <person name="Day J.C."/>
            <person name="Suvorov A."/>
            <person name="Silva C.J."/>
            <person name="Stanger-Hall K.F."/>
            <person name="Hall D.W."/>
            <person name="Schmitz R.J."/>
            <person name="Nelson D.R."/>
            <person name="Lewis S.M."/>
            <person name="Shigenobu S."/>
            <person name="Bybee S.M."/>
            <person name="Larracuente A.M."/>
            <person name="Oba Y."/>
            <person name="Weng J.K."/>
        </authorList>
    </citation>
    <scope>NUCLEOTIDE SEQUENCE [LARGE SCALE GENOMIC DNA]</scope>
    <source>
        <strain evidence="3">1611_PpyrPB1</strain>
        <tissue evidence="3">Whole body</tissue>
    </source>
</reference>
<feature type="region of interest" description="Disordered" evidence="1">
    <location>
        <begin position="103"/>
        <end position="135"/>
    </location>
</feature>
<proteinExistence type="predicted"/>
<name>A0A5N4B6S2_PHOPY</name>
<evidence type="ECO:0000313" key="3">
    <source>
        <dbReference type="EMBL" id="KAB0805299.1"/>
    </source>
</evidence>
<dbReference type="InterPro" id="IPR044822">
    <property type="entry name" value="Myb_DNA-bind_4"/>
</dbReference>
<dbReference type="Pfam" id="PF13837">
    <property type="entry name" value="Myb_DNA-bind_4"/>
    <property type="match status" value="1"/>
</dbReference>
<dbReference type="EMBL" id="VVIM01000001">
    <property type="protein sequence ID" value="KAB0805299.1"/>
    <property type="molecule type" value="Genomic_DNA"/>
</dbReference>